<proteinExistence type="predicted"/>
<name>A0A382J405_9ZZZZ</name>
<gene>
    <name evidence="2" type="ORF">METZ01_LOCUS258981</name>
</gene>
<feature type="compositionally biased region" description="Low complexity" evidence="1">
    <location>
        <begin position="93"/>
        <end position="108"/>
    </location>
</feature>
<dbReference type="Gene3D" id="3.40.50.300">
    <property type="entry name" value="P-loop containing nucleotide triphosphate hydrolases"/>
    <property type="match status" value="1"/>
</dbReference>
<dbReference type="SUPFAM" id="SSF52540">
    <property type="entry name" value="P-loop containing nucleoside triphosphate hydrolases"/>
    <property type="match status" value="1"/>
</dbReference>
<organism evidence="2">
    <name type="scientific">marine metagenome</name>
    <dbReference type="NCBI Taxonomy" id="408172"/>
    <lineage>
        <taxon>unclassified sequences</taxon>
        <taxon>metagenomes</taxon>
        <taxon>ecological metagenomes</taxon>
    </lineage>
</organism>
<evidence type="ECO:0008006" key="3">
    <source>
        <dbReference type="Google" id="ProtNLM"/>
    </source>
</evidence>
<accession>A0A382J405</accession>
<dbReference type="EMBL" id="UINC01071319">
    <property type="protein sequence ID" value="SVC06127.1"/>
    <property type="molecule type" value="Genomic_DNA"/>
</dbReference>
<feature type="region of interest" description="Disordered" evidence="1">
    <location>
        <begin position="71"/>
        <end position="108"/>
    </location>
</feature>
<dbReference type="AlphaFoldDB" id="A0A382J405"/>
<reference evidence="2" key="1">
    <citation type="submission" date="2018-05" db="EMBL/GenBank/DDBJ databases">
        <authorList>
            <person name="Lanie J.A."/>
            <person name="Ng W.-L."/>
            <person name="Kazmierczak K.M."/>
            <person name="Andrzejewski T.M."/>
            <person name="Davidsen T.M."/>
            <person name="Wayne K.J."/>
            <person name="Tettelin H."/>
            <person name="Glass J.I."/>
            <person name="Rusch D."/>
            <person name="Podicherti R."/>
            <person name="Tsui H.-C.T."/>
            <person name="Winkler M.E."/>
        </authorList>
    </citation>
    <scope>NUCLEOTIDE SEQUENCE</scope>
</reference>
<sequence length="108" mass="12005">MENKVNQPVFITGVYRSGTTILTGILGAHKELDISHPSVQYFRYILKKGISPNSYKEIIQSISERINFKGVEEFPSDPTDPKNWSTSTKDQGKVQGKGAAAAYKKLNT</sequence>
<protein>
    <recommendedName>
        <fullName evidence="3">Sulfotransferase domain-containing protein</fullName>
    </recommendedName>
</protein>
<evidence type="ECO:0000313" key="2">
    <source>
        <dbReference type="EMBL" id="SVC06127.1"/>
    </source>
</evidence>
<evidence type="ECO:0000256" key="1">
    <source>
        <dbReference type="SAM" id="MobiDB-lite"/>
    </source>
</evidence>
<dbReference type="InterPro" id="IPR027417">
    <property type="entry name" value="P-loop_NTPase"/>
</dbReference>
<dbReference type="Pfam" id="PF13469">
    <property type="entry name" value="Sulfotransfer_3"/>
    <property type="match status" value="1"/>
</dbReference>